<reference evidence="2 3" key="1">
    <citation type="submission" date="2019-05" db="EMBL/GenBank/DDBJ databases">
        <title>Arcobacter sp. nov., isolated from sea sediment.</title>
        <authorList>
            <person name="Kim W."/>
        </authorList>
    </citation>
    <scope>NUCLEOTIDE SEQUENCE [LARGE SCALE GENOMIC DNA]</scope>
    <source>
        <strain evidence="2 3">CAU 1517</strain>
    </source>
</reference>
<protein>
    <submittedName>
        <fullName evidence="2">Uncharacterized protein</fullName>
    </submittedName>
</protein>
<comment type="caution">
    <text evidence="2">The sequence shown here is derived from an EMBL/GenBank/DDBJ whole genome shotgun (WGS) entry which is preliminary data.</text>
</comment>
<dbReference type="Pfam" id="PF01297">
    <property type="entry name" value="ZnuA"/>
    <property type="match status" value="1"/>
</dbReference>
<dbReference type="RefSeq" id="WP_138150928.1">
    <property type="nucleotide sequence ID" value="NZ_VANU01000001.1"/>
</dbReference>
<dbReference type="OrthoDB" id="5343372at2"/>
<keyword evidence="3" id="KW-1185">Reference proteome</keyword>
<evidence type="ECO:0000256" key="1">
    <source>
        <dbReference type="SAM" id="SignalP"/>
    </source>
</evidence>
<accession>A0A5R8Y3U0</accession>
<dbReference type="Proteomes" id="UP000308901">
    <property type="component" value="Unassembled WGS sequence"/>
</dbReference>
<dbReference type="GO" id="GO:0030001">
    <property type="term" value="P:metal ion transport"/>
    <property type="evidence" value="ECO:0007669"/>
    <property type="project" value="InterPro"/>
</dbReference>
<dbReference type="EMBL" id="VANU01000001">
    <property type="protein sequence ID" value="TLP40638.1"/>
    <property type="molecule type" value="Genomic_DNA"/>
</dbReference>
<dbReference type="PANTHER" id="PTHR42953">
    <property type="entry name" value="HIGH-AFFINITY ZINC UPTAKE SYSTEM PROTEIN ZNUA-RELATED"/>
    <property type="match status" value="1"/>
</dbReference>
<dbReference type="SUPFAM" id="SSF53807">
    <property type="entry name" value="Helical backbone' metal receptor"/>
    <property type="match status" value="1"/>
</dbReference>
<organism evidence="2 3">
    <name type="scientific">Arcobacter arenosus</name>
    <dbReference type="NCBI Taxonomy" id="2576037"/>
    <lineage>
        <taxon>Bacteria</taxon>
        <taxon>Pseudomonadati</taxon>
        <taxon>Campylobacterota</taxon>
        <taxon>Epsilonproteobacteria</taxon>
        <taxon>Campylobacterales</taxon>
        <taxon>Arcobacteraceae</taxon>
        <taxon>Arcobacter</taxon>
    </lineage>
</organism>
<evidence type="ECO:0000313" key="2">
    <source>
        <dbReference type="EMBL" id="TLP40638.1"/>
    </source>
</evidence>
<dbReference type="Gene3D" id="3.40.50.1980">
    <property type="entry name" value="Nitrogenase molybdenum iron protein domain"/>
    <property type="match status" value="1"/>
</dbReference>
<name>A0A5R8Y3U0_9BACT</name>
<dbReference type="AlphaFoldDB" id="A0A5R8Y3U0"/>
<keyword evidence="1" id="KW-0732">Signal</keyword>
<proteinExistence type="predicted"/>
<sequence>MKKIFLILLLFTTFLFCRDTVTITYPVQEYFIKKIANDELYIKTIFSEDYDLSKIEEKTFDDLAFSKYYFTFDLPIEKKIIDIFKSKNKEIKVINLNKNISKLKTKNGLDNPYLWMDPVLCREYAKNIYEQLVNMQEYNKDFFKDNYEKFLEELDETYLYLKKRIDNSEVYGFLVFNEKLDYFAKRFRLNVYHKENRVIYLNEVSNFLEFSQQVHLRHILLDVGNNYKIAQSYANYIDGQIIEIDVFERNWKISIYALVRRLTTL</sequence>
<gene>
    <name evidence="2" type="ORF">FDK22_01095</name>
</gene>
<dbReference type="InterPro" id="IPR006127">
    <property type="entry name" value="ZnuA-like"/>
</dbReference>
<dbReference type="InterPro" id="IPR050492">
    <property type="entry name" value="Bact_metal-bind_prot9"/>
</dbReference>
<evidence type="ECO:0000313" key="3">
    <source>
        <dbReference type="Proteomes" id="UP000308901"/>
    </source>
</evidence>
<feature type="signal peptide" evidence="1">
    <location>
        <begin position="1"/>
        <end position="17"/>
    </location>
</feature>
<dbReference type="GO" id="GO:0046872">
    <property type="term" value="F:metal ion binding"/>
    <property type="evidence" value="ECO:0007669"/>
    <property type="project" value="InterPro"/>
</dbReference>
<feature type="chain" id="PRO_5024282086" evidence="1">
    <location>
        <begin position="18"/>
        <end position="265"/>
    </location>
</feature>